<proteinExistence type="predicted"/>
<dbReference type="PANTHER" id="PTHR47894">
    <property type="entry name" value="HTH-TYPE TRANSCRIPTIONAL REGULATOR GADX"/>
    <property type="match status" value="1"/>
</dbReference>
<dbReference type="PROSITE" id="PS01124">
    <property type="entry name" value="HTH_ARAC_FAMILY_2"/>
    <property type="match status" value="1"/>
</dbReference>
<dbReference type="Pfam" id="PF12833">
    <property type="entry name" value="HTH_18"/>
    <property type="match status" value="1"/>
</dbReference>
<gene>
    <name evidence="4" type="ORF">ACFQ0F_05760</name>
</gene>
<dbReference type="EMBL" id="JBHTIT010000001">
    <property type="protein sequence ID" value="MFD0949896.1"/>
    <property type="molecule type" value="Genomic_DNA"/>
</dbReference>
<name>A0ABW3HHZ0_9GAMM</name>
<reference evidence="5" key="1">
    <citation type="journal article" date="2019" name="Int. J. Syst. Evol. Microbiol.">
        <title>The Global Catalogue of Microorganisms (GCM) 10K type strain sequencing project: providing services to taxonomists for standard genome sequencing and annotation.</title>
        <authorList>
            <consortium name="The Broad Institute Genomics Platform"/>
            <consortium name="The Broad Institute Genome Sequencing Center for Infectious Disease"/>
            <person name="Wu L."/>
            <person name="Ma J."/>
        </authorList>
    </citation>
    <scope>NUCLEOTIDE SEQUENCE [LARGE SCALE GENOMIC DNA]</scope>
    <source>
        <strain evidence="5">CCUG 63419</strain>
    </source>
</reference>
<sequence>MAPTEHNYGYFYSIFAIENYANSRGVSIETWAGLELAQLFKRANKSRLISYAMAINFVQAAVDYFDDDLLGVAVGQRYQHSTYGLLGLAMMSVANIGESLELGARYSAIAGSLIEFNATQDEHGVLVTVANKDGFNQRVYEFLVLEIITGLRTFWRLCCNDELAININFDFSLSATSQLFCQHVLSQSVRWDEAATTVRIDNAQLATQFITTNPFALEEALAACDQLMQNLNRSTNLLEAVRQSIISHITSRPSAKVVANDLNISERSLHRKLKEEGMSYKALFSDLLIEKVRLWEAEGLKQSVIAKRLGFTDASNFIRAKNRWNSD</sequence>
<feature type="coiled-coil region" evidence="2">
    <location>
        <begin position="217"/>
        <end position="244"/>
    </location>
</feature>
<dbReference type="Gene3D" id="1.10.10.60">
    <property type="entry name" value="Homeodomain-like"/>
    <property type="match status" value="1"/>
</dbReference>
<dbReference type="PANTHER" id="PTHR47894:SF1">
    <property type="entry name" value="HTH-TYPE TRANSCRIPTIONAL REGULATOR VQSM"/>
    <property type="match status" value="1"/>
</dbReference>
<protein>
    <submittedName>
        <fullName evidence="4">AraC family transcriptional regulator ligand-binding domain-containing protein</fullName>
    </submittedName>
</protein>
<organism evidence="4 5">
    <name type="scientific">Paraperlucidibaca wandonensis</name>
    <dbReference type="NCBI Taxonomy" id="1268273"/>
    <lineage>
        <taxon>Bacteria</taxon>
        <taxon>Pseudomonadati</taxon>
        <taxon>Pseudomonadota</taxon>
        <taxon>Gammaproteobacteria</taxon>
        <taxon>Moraxellales</taxon>
        <taxon>Moraxellaceae</taxon>
        <taxon>Paraperlucidibaca</taxon>
    </lineage>
</organism>
<dbReference type="SMART" id="SM00342">
    <property type="entry name" value="HTH_ARAC"/>
    <property type="match status" value="1"/>
</dbReference>
<dbReference type="Proteomes" id="UP001597044">
    <property type="component" value="Unassembled WGS sequence"/>
</dbReference>
<feature type="domain" description="HTH araC/xylS-type" evidence="3">
    <location>
        <begin position="239"/>
        <end position="327"/>
    </location>
</feature>
<keyword evidence="1" id="KW-0238">DNA-binding</keyword>
<dbReference type="RefSeq" id="WP_379070015.1">
    <property type="nucleotide sequence ID" value="NZ_JBHTIT010000001.1"/>
</dbReference>
<evidence type="ECO:0000313" key="5">
    <source>
        <dbReference type="Proteomes" id="UP001597044"/>
    </source>
</evidence>
<keyword evidence="2" id="KW-0175">Coiled coil</keyword>
<dbReference type="InterPro" id="IPR018060">
    <property type="entry name" value="HTH_AraC"/>
</dbReference>
<dbReference type="Pfam" id="PF12625">
    <property type="entry name" value="Arabinose_bd"/>
    <property type="match status" value="1"/>
</dbReference>
<dbReference type="InterPro" id="IPR032687">
    <property type="entry name" value="AraC-type_N"/>
</dbReference>
<evidence type="ECO:0000313" key="4">
    <source>
        <dbReference type="EMBL" id="MFD0949896.1"/>
    </source>
</evidence>
<comment type="caution">
    <text evidence="4">The sequence shown here is derived from an EMBL/GenBank/DDBJ whole genome shotgun (WGS) entry which is preliminary data.</text>
</comment>
<evidence type="ECO:0000256" key="2">
    <source>
        <dbReference type="SAM" id="Coils"/>
    </source>
</evidence>
<accession>A0ABW3HHZ0</accession>
<keyword evidence="5" id="KW-1185">Reference proteome</keyword>
<evidence type="ECO:0000256" key="1">
    <source>
        <dbReference type="ARBA" id="ARBA00023125"/>
    </source>
</evidence>
<evidence type="ECO:0000259" key="3">
    <source>
        <dbReference type="PROSITE" id="PS01124"/>
    </source>
</evidence>